<dbReference type="GO" id="GO:0008878">
    <property type="term" value="F:glucose-1-phosphate adenylyltransferase activity"/>
    <property type="evidence" value="ECO:0007669"/>
    <property type="project" value="UniProtKB-EC"/>
</dbReference>
<dbReference type="InParanoid" id="A0A2V0PAZ7"/>
<dbReference type="OrthoDB" id="1733332at2759"/>
<evidence type="ECO:0000256" key="4">
    <source>
        <dbReference type="ARBA" id="ARBA00022533"/>
    </source>
</evidence>
<dbReference type="InterPro" id="IPR029044">
    <property type="entry name" value="Nucleotide-diphossugar_trans"/>
</dbReference>
<keyword evidence="12" id="KW-1185">Reference proteome</keyword>
<dbReference type="Pfam" id="PF00483">
    <property type="entry name" value="NTP_transferase"/>
    <property type="match status" value="1"/>
</dbReference>
<feature type="compositionally biased region" description="Low complexity" evidence="9">
    <location>
        <begin position="1"/>
        <end position="21"/>
    </location>
</feature>
<evidence type="ECO:0000256" key="5">
    <source>
        <dbReference type="ARBA" id="ARBA00022679"/>
    </source>
</evidence>
<dbReference type="CDD" id="cd04651">
    <property type="entry name" value="LbH_G1P_AT_C"/>
    <property type="match status" value="1"/>
</dbReference>
<name>A0A2V0PAZ7_9CHLO</name>
<dbReference type="EMBL" id="BDRX01000050">
    <property type="protein sequence ID" value="GBF94347.1"/>
    <property type="molecule type" value="Genomic_DNA"/>
</dbReference>
<dbReference type="Proteomes" id="UP000247498">
    <property type="component" value="Unassembled WGS sequence"/>
</dbReference>
<feature type="region of interest" description="Disordered" evidence="9">
    <location>
        <begin position="1"/>
        <end position="22"/>
    </location>
</feature>
<evidence type="ECO:0000256" key="2">
    <source>
        <dbReference type="ARBA" id="ARBA00010443"/>
    </source>
</evidence>
<evidence type="ECO:0000313" key="11">
    <source>
        <dbReference type="EMBL" id="GBF94347.1"/>
    </source>
</evidence>
<dbReference type="CDD" id="cd02508">
    <property type="entry name" value="ADP_Glucose_PP"/>
    <property type="match status" value="1"/>
</dbReference>
<dbReference type="InterPro" id="IPR011004">
    <property type="entry name" value="Trimer_LpxA-like_sf"/>
</dbReference>
<dbReference type="PROSITE" id="PS00810">
    <property type="entry name" value="ADP_GLC_PYROPHOSPH_3"/>
    <property type="match status" value="1"/>
</dbReference>
<keyword evidence="6" id="KW-0548">Nucleotidyltransferase</keyword>
<dbReference type="GO" id="GO:0005524">
    <property type="term" value="F:ATP binding"/>
    <property type="evidence" value="ECO:0007669"/>
    <property type="project" value="UniProtKB-KW"/>
</dbReference>
<dbReference type="PANTHER" id="PTHR43523">
    <property type="entry name" value="GLUCOSE-1-PHOSPHATE ADENYLYLTRANSFERASE-RELATED"/>
    <property type="match status" value="1"/>
</dbReference>
<evidence type="ECO:0000256" key="3">
    <source>
        <dbReference type="ARBA" id="ARBA00012460"/>
    </source>
</evidence>
<dbReference type="InterPro" id="IPR011831">
    <property type="entry name" value="ADP-Glc_PPase"/>
</dbReference>
<dbReference type="SUPFAM" id="SSF51161">
    <property type="entry name" value="Trimeric LpxA-like enzymes"/>
    <property type="match status" value="1"/>
</dbReference>
<keyword evidence="7" id="KW-0547">Nucleotide-binding</keyword>
<proteinExistence type="inferred from homology"/>
<dbReference type="GO" id="GO:0005978">
    <property type="term" value="P:glycogen biosynthetic process"/>
    <property type="evidence" value="ECO:0007669"/>
    <property type="project" value="InterPro"/>
</dbReference>
<dbReference type="Gene3D" id="2.160.10.10">
    <property type="entry name" value="Hexapeptide repeat proteins"/>
    <property type="match status" value="1"/>
</dbReference>
<organism evidence="11 12">
    <name type="scientific">Raphidocelis subcapitata</name>
    <dbReference type="NCBI Taxonomy" id="307507"/>
    <lineage>
        <taxon>Eukaryota</taxon>
        <taxon>Viridiplantae</taxon>
        <taxon>Chlorophyta</taxon>
        <taxon>core chlorophytes</taxon>
        <taxon>Chlorophyceae</taxon>
        <taxon>CS clade</taxon>
        <taxon>Sphaeropleales</taxon>
        <taxon>Selenastraceae</taxon>
        <taxon>Raphidocelis</taxon>
    </lineage>
</organism>
<keyword evidence="4" id="KW-0021">Allosteric enzyme</keyword>
<reference evidence="11 12" key="1">
    <citation type="journal article" date="2018" name="Sci. Rep.">
        <title>Raphidocelis subcapitata (=Pseudokirchneriella subcapitata) provides an insight into genome evolution and environmental adaptations in the Sphaeropleales.</title>
        <authorList>
            <person name="Suzuki S."/>
            <person name="Yamaguchi H."/>
            <person name="Nakajima N."/>
            <person name="Kawachi M."/>
        </authorList>
    </citation>
    <scope>NUCLEOTIDE SEQUENCE [LARGE SCALE GENOMIC DNA]</scope>
    <source>
        <strain evidence="11 12">NIES-35</strain>
    </source>
</reference>
<dbReference type="InterPro" id="IPR005836">
    <property type="entry name" value="ADP_Glu_pyroP_CS"/>
</dbReference>
<dbReference type="Gene3D" id="3.90.550.10">
    <property type="entry name" value="Spore Coat Polysaccharide Biosynthesis Protein SpsA, Chain A"/>
    <property type="match status" value="2"/>
</dbReference>
<gene>
    <name evidence="11" type="ORF">Rsub_06969</name>
</gene>
<evidence type="ECO:0000256" key="8">
    <source>
        <dbReference type="ARBA" id="ARBA00022840"/>
    </source>
</evidence>
<dbReference type="Pfam" id="PF25247">
    <property type="entry name" value="LbH_GLGC"/>
    <property type="match status" value="1"/>
</dbReference>
<sequence length="469" mass="50453">MLRGLSGQRQAGSARAGQQQQCAMPTLGSSVCGQRRAPAPGVGRRQRAAVQPQRARLGSVSVKAILEKSTVDYVDTSRATTSSVLAIILGGGAGTRLYPLTKQRAKPAVPIGGAYRLIDVPMSNCINSGISKIYILTQFNSTSLNRHLARTYNMGSGVRFGGDGFVEVLAATQAHAESNADITIGCIPYEESRASDFGLMKIDGQGRVTEFAEKPKGDALKAMAVDTRVLGINAEEAKKRPYIASMGIYVFKKDVLIDLLDRDKQGGSKFLDFGGEIIPYAAQNGLRVQAYGFDDYWEDIGTIKSFFEENLKLARTDAPFEFYDPKSPIYTSPRFLPPAKIQNCEVREAIISHGCTVQDSTVDGAVIGLRSHVGSNCIIRNAMLIGADYYESDEERAAILAAGGVPLGVGDGSSIENAIVDKNARIGRGVRISNKDNVQEADRESDGYIIRSGIVVVMRNATIKDGTVI</sequence>
<evidence type="ECO:0000256" key="9">
    <source>
        <dbReference type="SAM" id="MobiDB-lite"/>
    </source>
</evidence>
<keyword evidence="5" id="KW-0808">Transferase</keyword>
<feature type="domain" description="Nucleotidyl transferase" evidence="10">
    <location>
        <begin position="168"/>
        <end position="314"/>
    </location>
</feature>
<comment type="catalytic activity">
    <reaction evidence="1">
        <text>alpha-D-glucose 1-phosphate + ATP + H(+) = ADP-alpha-D-glucose + diphosphate</text>
        <dbReference type="Rhea" id="RHEA:12120"/>
        <dbReference type="ChEBI" id="CHEBI:15378"/>
        <dbReference type="ChEBI" id="CHEBI:30616"/>
        <dbReference type="ChEBI" id="CHEBI:33019"/>
        <dbReference type="ChEBI" id="CHEBI:57498"/>
        <dbReference type="ChEBI" id="CHEBI:58601"/>
        <dbReference type="EC" id="2.7.7.27"/>
    </reaction>
</comment>
<dbReference type="STRING" id="307507.A0A2V0PAZ7"/>
<evidence type="ECO:0000256" key="6">
    <source>
        <dbReference type="ARBA" id="ARBA00022695"/>
    </source>
</evidence>
<evidence type="ECO:0000259" key="10">
    <source>
        <dbReference type="Pfam" id="PF00483"/>
    </source>
</evidence>
<dbReference type="PROSITE" id="PS00808">
    <property type="entry name" value="ADP_GLC_PYROPHOSPH_1"/>
    <property type="match status" value="1"/>
</dbReference>
<dbReference type="PANTHER" id="PTHR43523:SF12">
    <property type="entry name" value="GLUCOSE-1-PHOSPHATE ADENYLYLTRANSFERASE LARGE SUBUNIT 1, CHLOROPLASTIC-RELATED"/>
    <property type="match status" value="1"/>
</dbReference>
<evidence type="ECO:0000256" key="1">
    <source>
        <dbReference type="ARBA" id="ARBA00000956"/>
    </source>
</evidence>
<accession>A0A2V0PAZ7</accession>
<dbReference type="EC" id="2.7.7.27" evidence="3"/>
<protein>
    <recommendedName>
        <fullName evidence="3">glucose-1-phosphate adenylyltransferase</fullName>
        <ecNumber evidence="3">2.7.7.27</ecNumber>
    </recommendedName>
</protein>
<dbReference type="AlphaFoldDB" id="A0A2V0PAZ7"/>
<keyword evidence="8" id="KW-0067">ATP-binding</keyword>
<comment type="similarity">
    <text evidence="2">Belongs to the bacterial/plant glucose-1-phosphate adenylyltransferase family.</text>
</comment>
<dbReference type="InterPro" id="IPR005835">
    <property type="entry name" value="NTP_transferase_dom"/>
</dbReference>
<comment type="caution">
    <text evidence="11">The sequence shown here is derived from an EMBL/GenBank/DDBJ whole genome shotgun (WGS) entry which is preliminary data.</text>
</comment>
<evidence type="ECO:0000313" key="12">
    <source>
        <dbReference type="Proteomes" id="UP000247498"/>
    </source>
</evidence>
<dbReference type="SUPFAM" id="SSF53448">
    <property type="entry name" value="Nucleotide-diphospho-sugar transferases"/>
    <property type="match status" value="1"/>
</dbReference>
<evidence type="ECO:0000256" key="7">
    <source>
        <dbReference type="ARBA" id="ARBA00022741"/>
    </source>
</evidence>